<reference evidence="8" key="1">
    <citation type="submission" date="2013-06" db="EMBL/GenBank/DDBJ databases">
        <authorList>
            <person name="Weinstock G."/>
            <person name="Sodergren E."/>
            <person name="Clifton S."/>
            <person name="Fulton L."/>
            <person name="Fulton B."/>
            <person name="Courtney L."/>
            <person name="Fronick C."/>
            <person name="Harrison M."/>
            <person name="Strong C."/>
            <person name="Farmer C."/>
            <person name="Delahaunty K."/>
            <person name="Markovic C."/>
            <person name="Hall O."/>
            <person name="Minx P."/>
            <person name="Tomlinson C."/>
            <person name="Mitreva M."/>
            <person name="Nelson J."/>
            <person name="Hou S."/>
            <person name="Wollam A."/>
            <person name="Pepin K.H."/>
            <person name="Johnson M."/>
            <person name="Bhonagiri V."/>
            <person name="Nash W.E."/>
            <person name="Warren W."/>
            <person name="Chinwalla A."/>
            <person name="Mardis E.R."/>
            <person name="Wilson R.K."/>
        </authorList>
    </citation>
    <scope>NUCLEOTIDE SEQUENCE [LARGE SCALE GENOMIC DNA]</scope>
    <source>
        <strain evidence="8">ATCC 49176</strain>
    </source>
</reference>
<evidence type="ECO:0000256" key="3">
    <source>
        <dbReference type="ARBA" id="ARBA00022692"/>
    </source>
</evidence>
<dbReference type="Proteomes" id="UP000019050">
    <property type="component" value="Unassembled WGS sequence"/>
</dbReference>
<sequence length="196" mass="21383">MGTFMGETGDKKVKIGNYSFYLLPVLKVLAFMSGISLIFFMLGFAASLLGQIVYGHYTRYVLGGIIVLMGIYQLELVEIPWLSRQKTVQMEAKNAGELTRSFLLGLSFSFGWTPCVGPVLSSVLALVTTTGASAWYGGSLLFVYALGLSVPFLLLAVVSSSLVKWLNVAKQHMMLIKRVGAVLIILVGILVMFNKI</sequence>
<proteinExistence type="inferred from homology"/>
<dbReference type="PANTHER" id="PTHR31272:SF4">
    <property type="entry name" value="CYTOCHROME C-TYPE BIOGENESIS PROTEIN HI_1454-RELATED"/>
    <property type="match status" value="1"/>
</dbReference>
<dbReference type="GO" id="GO:0017004">
    <property type="term" value="P:cytochrome complex assembly"/>
    <property type="evidence" value="ECO:0007669"/>
    <property type="project" value="InterPro"/>
</dbReference>
<evidence type="ECO:0000313" key="8">
    <source>
        <dbReference type="EMBL" id="ESK65193.1"/>
    </source>
</evidence>
<evidence type="ECO:0000256" key="1">
    <source>
        <dbReference type="ARBA" id="ARBA00004141"/>
    </source>
</evidence>
<keyword evidence="4 6" id="KW-1133">Transmembrane helix</keyword>
<evidence type="ECO:0000259" key="7">
    <source>
        <dbReference type="Pfam" id="PF02683"/>
    </source>
</evidence>
<dbReference type="eggNOG" id="COG0785">
    <property type="taxonomic scope" value="Bacteria"/>
</dbReference>
<comment type="caution">
    <text evidence="8">The sequence shown here is derived from an EMBL/GenBank/DDBJ whole genome shotgun (WGS) entry which is preliminary data.</text>
</comment>
<protein>
    <submittedName>
        <fullName evidence="8">Cytochrome C biogenesis protein transmembrane region</fullName>
    </submittedName>
</protein>
<feature type="transmembrane region" description="Helical" evidence="6">
    <location>
        <begin position="21"/>
        <end position="54"/>
    </location>
</feature>
<feature type="transmembrane region" description="Helical" evidence="6">
    <location>
        <begin position="102"/>
        <end position="127"/>
    </location>
</feature>
<evidence type="ECO:0000256" key="4">
    <source>
        <dbReference type="ARBA" id="ARBA00022989"/>
    </source>
</evidence>
<feature type="transmembrane region" description="Helical" evidence="6">
    <location>
        <begin position="60"/>
        <end position="81"/>
    </location>
</feature>
<dbReference type="EMBL" id="ACIN03000013">
    <property type="protein sequence ID" value="ESK65193.1"/>
    <property type="molecule type" value="Genomic_DNA"/>
</dbReference>
<dbReference type="InterPro" id="IPR003834">
    <property type="entry name" value="Cyt_c_assmbl_TM_dom"/>
</dbReference>
<comment type="subcellular location">
    <subcellularLocation>
        <location evidence="1">Membrane</location>
        <topology evidence="1">Multi-pass membrane protein</topology>
    </subcellularLocation>
</comment>
<evidence type="ECO:0000256" key="5">
    <source>
        <dbReference type="ARBA" id="ARBA00023136"/>
    </source>
</evidence>
<dbReference type="InterPro" id="IPR051790">
    <property type="entry name" value="Cytochrome_c-biogenesis_DsbD"/>
</dbReference>
<evidence type="ECO:0000256" key="6">
    <source>
        <dbReference type="SAM" id="Phobius"/>
    </source>
</evidence>
<keyword evidence="3 6" id="KW-0812">Transmembrane</keyword>
<feature type="transmembrane region" description="Helical" evidence="6">
    <location>
        <begin position="175"/>
        <end position="193"/>
    </location>
</feature>
<evidence type="ECO:0000256" key="2">
    <source>
        <dbReference type="ARBA" id="ARBA00006143"/>
    </source>
</evidence>
<name>W1Q2B0_ABIDE</name>
<feature type="transmembrane region" description="Helical" evidence="6">
    <location>
        <begin position="139"/>
        <end position="163"/>
    </location>
</feature>
<keyword evidence="9" id="KW-1185">Reference proteome</keyword>
<feature type="domain" description="Cytochrome C biogenesis protein transmembrane" evidence="7">
    <location>
        <begin position="29"/>
        <end position="191"/>
    </location>
</feature>
<organism evidence="8 9">
    <name type="scientific">Abiotrophia defectiva ATCC 49176</name>
    <dbReference type="NCBI Taxonomy" id="592010"/>
    <lineage>
        <taxon>Bacteria</taxon>
        <taxon>Bacillati</taxon>
        <taxon>Bacillota</taxon>
        <taxon>Bacilli</taxon>
        <taxon>Lactobacillales</taxon>
        <taxon>Aerococcaceae</taxon>
        <taxon>Abiotrophia</taxon>
    </lineage>
</organism>
<gene>
    <name evidence="8" type="ORF">GCWU000182_001354</name>
</gene>
<dbReference type="GO" id="GO:0016020">
    <property type="term" value="C:membrane"/>
    <property type="evidence" value="ECO:0007669"/>
    <property type="project" value="UniProtKB-SubCell"/>
</dbReference>
<dbReference type="AlphaFoldDB" id="W1Q2B0"/>
<keyword evidence="5 6" id="KW-0472">Membrane</keyword>
<comment type="similarity">
    <text evidence="2">Belongs to the DsbD family.</text>
</comment>
<evidence type="ECO:0000313" key="9">
    <source>
        <dbReference type="Proteomes" id="UP000019050"/>
    </source>
</evidence>
<accession>W1Q2B0</accession>
<dbReference type="HOGENOM" id="CLU_053225_2_0_9"/>
<dbReference type="Pfam" id="PF02683">
    <property type="entry name" value="DsbD_TM"/>
    <property type="match status" value="1"/>
</dbReference>
<dbReference type="STRING" id="592010.GCWU000182_001354"/>
<dbReference type="PANTHER" id="PTHR31272">
    <property type="entry name" value="CYTOCHROME C-TYPE BIOGENESIS PROTEIN HI_1454-RELATED"/>
    <property type="match status" value="1"/>
</dbReference>